<accession>A0A512JJ10</accession>
<dbReference type="GO" id="GO:0008270">
    <property type="term" value="F:zinc ion binding"/>
    <property type="evidence" value="ECO:0007669"/>
    <property type="project" value="InterPro"/>
</dbReference>
<evidence type="ECO:0000313" key="2">
    <source>
        <dbReference type="EMBL" id="GEP09939.1"/>
    </source>
</evidence>
<dbReference type="Pfam" id="PF05443">
    <property type="entry name" value="ROS_MUCR"/>
    <property type="match status" value="1"/>
</dbReference>
<evidence type="ECO:0000256" key="1">
    <source>
        <dbReference type="ARBA" id="ARBA00007031"/>
    </source>
</evidence>
<dbReference type="OrthoDB" id="9809693at2"/>
<evidence type="ECO:0000313" key="3">
    <source>
        <dbReference type="Proteomes" id="UP000321750"/>
    </source>
</evidence>
<sequence>MSEPDKPVTDTILGTSRPIRLAADIVANYVASNSLPCDELPNLILKVHDALLNLSPPVDSSNKSEDLPTPSQIKRSITPDALISFIDGKPYKTLKRHLSTQGLDFESYRARYRLPSNYPMIAANYSARRSEMAKDRGFGLRPKG</sequence>
<dbReference type="InterPro" id="IPR008807">
    <property type="entry name" value="ROS_MUCR"/>
</dbReference>
<dbReference type="AlphaFoldDB" id="A0A512JJ10"/>
<comment type="caution">
    <text evidence="2">The sequence shown here is derived from an EMBL/GenBank/DDBJ whole genome shotgun (WGS) entry which is preliminary data.</text>
</comment>
<dbReference type="GO" id="GO:0003677">
    <property type="term" value="F:DNA binding"/>
    <property type="evidence" value="ECO:0007669"/>
    <property type="project" value="InterPro"/>
</dbReference>
<protein>
    <recommendedName>
        <fullName evidence="4">MucR family transcriptional regulator</fullName>
    </recommendedName>
</protein>
<organism evidence="2 3">
    <name type="scientific">Methylobacterium gnaphalii</name>
    <dbReference type="NCBI Taxonomy" id="1010610"/>
    <lineage>
        <taxon>Bacteria</taxon>
        <taxon>Pseudomonadati</taxon>
        <taxon>Pseudomonadota</taxon>
        <taxon>Alphaproteobacteria</taxon>
        <taxon>Hyphomicrobiales</taxon>
        <taxon>Methylobacteriaceae</taxon>
        <taxon>Methylobacterium</taxon>
    </lineage>
</organism>
<dbReference type="RefSeq" id="WP_147046225.1">
    <property type="nucleotide sequence ID" value="NZ_BJZV01000007.1"/>
</dbReference>
<proteinExistence type="inferred from homology"/>
<dbReference type="InterPro" id="IPR041920">
    <property type="entry name" value="ROS/MUCR_sf"/>
</dbReference>
<dbReference type="Proteomes" id="UP000321750">
    <property type="component" value="Unassembled WGS sequence"/>
</dbReference>
<reference evidence="2 3" key="1">
    <citation type="submission" date="2019-07" db="EMBL/GenBank/DDBJ databases">
        <title>Whole genome shotgun sequence of Methylobacterium gnaphalii NBRC 107716.</title>
        <authorList>
            <person name="Hosoyama A."/>
            <person name="Uohara A."/>
            <person name="Ohji S."/>
            <person name="Ichikawa N."/>
        </authorList>
    </citation>
    <scope>NUCLEOTIDE SEQUENCE [LARGE SCALE GENOMIC DNA]</scope>
    <source>
        <strain evidence="2 3">NBRC 107716</strain>
    </source>
</reference>
<name>A0A512JJ10_9HYPH</name>
<dbReference type="Gene3D" id="1.10.10.1550">
    <property type="entry name" value="ROS/MUCR transcriptional regulator protein"/>
    <property type="match status" value="1"/>
</dbReference>
<comment type="similarity">
    <text evidence="1">Belongs to the ros/MucR family.</text>
</comment>
<dbReference type="EMBL" id="BJZV01000007">
    <property type="protein sequence ID" value="GEP09939.1"/>
    <property type="molecule type" value="Genomic_DNA"/>
</dbReference>
<gene>
    <name evidence="2" type="ORF">MGN01_17840</name>
</gene>
<evidence type="ECO:0008006" key="4">
    <source>
        <dbReference type="Google" id="ProtNLM"/>
    </source>
</evidence>
<keyword evidence="3" id="KW-1185">Reference proteome</keyword>
<dbReference type="GO" id="GO:0006355">
    <property type="term" value="P:regulation of DNA-templated transcription"/>
    <property type="evidence" value="ECO:0007669"/>
    <property type="project" value="InterPro"/>
</dbReference>